<dbReference type="Gene3D" id="6.10.250.3170">
    <property type="match status" value="1"/>
</dbReference>
<protein>
    <submittedName>
        <fullName evidence="2">Uncharacterized protein KIAA1267</fullName>
    </submittedName>
</protein>
<feature type="domain" description="PEHE" evidence="1">
    <location>
        <begin position="4"/>
        <end position="65"/>
    </location>
</feature>
<dbReference type="InParanoid" id="G3IQ82"/>
<dbReference type="PROSITE" id="PS52052">
    <property type="entry name" value="PEHE"/>
    <property type="match status" value="1"/>
</dbReference>
<dbReference type="PANTHER" id="PTHR22443:SF14">
    <property type="entry name" value="KAT8 REGULATORY NSL COMPLEX SUBUNIT 1"/>
    <property type="match status" value="1"/>
</dbReference>
<dbReference type="InterPro" id="IPR026180">
    <property type="entry name" value="NSL1"/>
</dbReference>
<evidence type="ECO:0000313" key="3">
    <source>
        <dbReference type="Proteomes" id="UP000001075"/>
    </source>
</evidence>
<dbReference type="STRING" id="10029.G3IQ82"/>
<dbReference type="EMBL" id="JH037725">
    <property type="protein sequence ID" value="EGV91197.1"/>
    <property type="molecule type" value="Genomic_DNA"/>
</dbReference>
<dbReference type="Pfam" id="PF15275">
    <property type="entry name" value="PEHE"/>
    <property type="match status" value="1"/>
</dbReference>
<dbReference type="PANTHER" id="PTHR22443">
    <property type="entry name" value="NON-SPECIFIC LETHAL 1, ISOFORM M"/>
    <property type="match status" value="1"/>
</dbReference>
<dbReference type="GO" id="GO:0035035">
    <property type="term" value="F:histone acetyltransferase binding"/>
    <property type="evidence" value="ECO:0007669"/>
    <property type="project" value="TreeGrafter"/>
</dbReference>
<dbReference type="Proteomes" id="UP000001075">
    <property type="component" value="Unassembled WGS sequence"/>
</dbReference>
<sequence length="65" mass="7527">MGSRIILPIHNLSFWGYREINETGLLQIEDLSDAAFAALHAKCEEMERARWLWTTSVPPQRRGSR</sequence>
<reference evidence="3" key="1">
    <citation type="journal article" date="2011" name="Nat. Biotechnol.">
        <title>The genomic sequence of the Chinese hamster ovary (CHO)-K1 cell line.</title>
        <authorList>
            <person name="Xu X."/>
            <person name="Nagarajan H."/>
            <person name="Lewis N.E."/>
            <person name="Pan S."/>
            <person name="Cai Z."/>
            <person name="Liu X."/>
            <person name="Chen W."/>
            <person name="Xie M."/>
            <person name="Wang W."/>
            <person name="Hammond S."/>
            <person name="Andersen M.R."/>
            <person name="Neff N."/>
            <person name="Passarelli B."/>
            <person name="Koh W."/>
            <person name="Fan H.C."/>
            <person name="Wang J."/>
            <person name="Gui Y."/>
            <person name="Lee K.H."/>
            <person name="Betenbaugh M.J."/>
            <person name="Quake S.R."/>
            <person name="Famili I."/>
            <person name="Palsson B.O."/>
            <person name="Wang J."/>
        </authorList>
    </citation>
    <scope>NUCLEOTIDE SEQUENCE [LARGE SCALE GENOMIC DNA]</scope>
    <source>
        <strain evidence="3">CHO K1 cell line</strain>
    </source>
</reference>
<dbReference type="InterPro" id="IPR029332">
    <property type="entry name" value="PEHE_dom"/>
</dbReference>
<dbReference type="GO" id="GO:0044545">
    <property type="term" value="C:NSL complex"/>
    <property type="evidence" value="ECO:0007669"/>
    <property type="project" value="TreeGrafter"/>
</dbReference>
<dbReference type="AlphaFoldDB" id="G3IQ82"/>
<organism evidence="2 3">
    <name type="scientific">Cricetulus griseus</name>
    <name type="common">Chinese hamster</name>
    <name type="synonym">Cricetulus barabensis griseus</name>
    <dbReference type="NCBI Taxonomy" id="10029"/>
    <lineage>
        <taxon>Eukaryota</taxon>
        <taxon>Metazoa</taxon>
        <taxon>Chordata</taxon>
        <taxon>Craniata</taxon>
        <taxon>Vertebrata</taxon>
        <taxon>Euteleostomi</taxon>
        <taxon>Mammalia</taxon>
        <taxon>Eutheria</taxon>
        <taxon>Euarchontoglires</taxon>
        <taxon>Glires</taxon>
        <taxon>Rodentia</taxon>
        <taxon>Myomorpha</taxon>
        <taxon>Muroidea</taxon>
        <taxon>Cricetidae</taxon>
        <taxon>Cricetinae</taxon>
        <taxon>Cricetulus</taxon>
    </lineage>
</organism>
<gene>
    <name evidence="2" type="ORF">I79_026183</name>
</gene>
<name>G3IQ82_CRIGR</name>
<evidence type="ECO:0000259" key="1">
    <source>
        <dbReference type="PROSITE" id="PS52052"/>
    </source>
</evidence>
<accession>G3IQ82</accession>
<proteinExistence type="predicted"/>
<evidence type="ECO:0000313" key="2">
    <source>
        <dbReference type="EMBL" id="EGV91197.1"/>
    </source>
</evidence>